<dbReference type="RefSeq" id="WP_051431737.1">
    <property type="nucleotide sequence ID" value="NZ_NRRE01000020.1"/>
</dbReference>
<dbReference type="Gene3D" id="1.10.287.130">
    <property type="match status" value="1"/>
</dbReference>
<dbReference type="InterPro" id="IPR004358">
    <property type="entry name" value="Sig_transdc_His_kin-like_C"/>
</dbReference>
<dbReference type="GO" id="GO:0071555">
    <property type="term" value="P:cell wall organization"/>
    <property type="evidence" value="ECO:0007669"/>
    <property type="project" value="InterPro"/>
</dbReference>
<evidence type="ECO:0000256" key="12">
    <source>
        <dbReference type="PROSITE-ProRule" id="PRU00169"/>
    </source>
</evidence>
<evidence type="ECO:0000256" key="7">
    <source>
        <dbReference type="ARBA" id="ARBA00022692"/>
    </source>
</evidence>
<dbReference type="AlphaFoldDB" id="A0A934QHK3"/>
<dbReference type="GO" id="GO:0000155">
    <property type="term" value="F:phosphorelay sensor kinase activity"/>
    <property type="evidence" value="ECO:0007669"/>
    <property type="project" value="InterPro"/>
</dbReference>
<dbReference type="InterPro" id="IPR003661">
    <property type="entry name" value="HisK_dim/P_dom"/>
</dbReference>
<dbReference type="FunFam" id="3.30.565.10:FF:000010">
    <property type="entry name" value="Sensor histidine kinase RcsC"/>
    <property type="match status" value="1"/>
</dbReference>
<comment type="caution">
    <text evidence="16">The sequence shown here is derived from an EMBL/GenBank/DDBJ whole genome shotgun (WGS) entry which is preliminary data.</text>
</comment>
<dbReference type="SUPFAM" id="SSF47384">
    <property type="entry name" value="Homodimeric domain of signal transducing histidine kinase"/>
    <property type="match status" value="1"/>
</dbReference>
<feature type="transmembrane region" description="Helical" evidence="13">
    <location>
        <begin position="6"/>
        <end position="26"/>
    </location>
</feature>
<dbReference type="Gene3D" id="3.40.50.2300">
    <property type="match status" value="1"/>
</dbReference>
<feature type="transmembrane region" description="Helical" evidence="13">
    <location>
        <begin position="109"/>
        <end position="127"/>
    </location>
</feature>
<evidence type="ECO:0000256" key="1">
    <source>
        <dbReference type="ARBA" id="ARBA00000085"/>
    </source>
</evidence>
<dbReference type="PROSITE" id="PS50109">
    <property type="entry name" value="HIS_KIN"/>
    <property type="match status" value="1"/>
</dbReference>
<keyword evidence="6" id="KW-0808">Transferase</keyword>
<dbReference type="PROSITE" id="PS50110">
    <property type="entry name" value="RESPONSE_REGULATORY"/>
    <property type="match status" value="1"/>
</dbReference>
<reference evidence="16" key="1">
    <citation type="submission" date="2017-08" db="EMBL/GenBank/DDBJ databases">
        <authorList>
            <person name="Imhoff J.F."/>
            <person name="Rahn T."/>
            <person name="Kuenzel S."/>
            <person name="Neulinger S.C."/>
        </authorList>
    </citation>
    <scope>NUCLEOTIDE SEQUENCE</scope>
    <source>
        <strain evidence="16">DSM 9154</strain>
    </source>
</reference>
<dbReference type="GO" id="GO:0005886">
    <property type="term" value="C:plasma membrane"/>
    <property type="evidence" value="ECO:0007669"/>
    <property type="project" value="UniProtKB-SubCell"/>
</dbReference>
<keyword evidence="9 13" id="KW-1133">Transmembrane helix</keyword>
<evidence type="ECO:0000256" key="8">
    <source>
        <dbReference type="ARBA" id="ARBA00022777"/>
    </source>
</evidence>
<keyword evidence="17" id="KW-1185">Reference proteome</keyword>
<feature type="transmembrane region" description="Helical" evidence="13">
    <location>
        <begin position="168"/>
        <end position="189"/>
    </location>
</feature>
<dbReference type="Pfam" id="PF00072">
    <property type="entry name" value="Response_reg"/>
    <property type="match status" value="1"/>
</dbReference>
<dbReference type="SMART" id="SM00448">
    <property type="entry name" value="REC"/>
    <property type="match status" value="1"/>
</dbReference>
<dbReference type="CDD" id="cd17546">
    <property type="entry name" value="REC_hyHK_CKI1_RcsC-like"/>
    <property type="match status" value="1"/>
</dbReference>
<dbReference type="EC" id="2.7.13.3" evidence="3"/>
<protein>
    <recommendedName>
        <fullName evidence="3">histidine kinase</fullName>
        <ecNumber evidence="3">2.7.13.3</ecNumber>
    </recommendedName>
</protein>
<feature type="domain" description="Response regulatory" evidence="15">
    <location>
        <begin position="468"/>
        <end position="588"/>
    </location>
</feature>
<dbReference type="Pfam" id="PF07694">
    <property type="entry name" value="5TM-5TMR_LYT"/>
    <property type="match status" value="1"/>
</dbReference>
<keyword evidence="10" id="KW-0902">Two-component regulatory system</keyword>
<evidence type="ECO:0000259" key="14">
    <source>
        <dbReference type="PROSITE" id="PS50109"/>
    </source>
</evidence>
<keyword evidence="8 16" id="KW-0418">Kinase</keyword>
<dbReference type="SUPFAM" id="SSF52172">
    <property type="entry name" value="CheY-like"/>
    <property type="match status" value="1"/>
</dbReference>
<evidence type="ECO:0000256" key="2">
    <source>
        <dbReference type="ARBA" id="ARBA00004651"/>
    </source>
</evidence>
<feature type="modified residue" description="4-aspartylphosphate" evidence="12">
    <location>
        <position position="520"/>
    </location>
</feature>
<reference evidence="16" key="2">
    <citation type="journal article" date="2020" name="Microorganisms">
        <title>Osmotic Adaptation and Compatible Solute Biosynthesis of Phototrophic Bacteria as Revealed from Genome Analyses.</title>
        <authorList>
            <person name="Imhoff J.F."/>
            <person name="Rahn T."/>
            <person name="Kunzel S."/>
            <person name="Keller A."/>
            <person name="Neulinger S.C."/>
        </authorList>
    </citation>
    <scope>NUCLEOTIDE SEQUENCE</scope>
    <source>
        <strain evidence="16">DSM 9154</strain>
    </source>
</reference>
<evidence type="ECO:0000256" key="3">
    <source>
        <dbReference type="ARBA" id="ARBA00012438"/>
    </source>
</evidence>
<dbReference type="InterPro" id="IPR005467">
    <property type="entry name" value="His_kinase_dom"/>
</dbReference>
<organism evidence="16 17">
    <name type="scientific">Rhodovibrio salinarum</name>
    <dbReference type="NCBI Taxonomy" id="1087"/>
    <lineage>
        <taxon>Bacteria</taxon>
        <taxon>Pseudomonadati</taxon>
        <taxon>Pseudomonadota</taxon>
        <taxon>Alphaproteobacteria</taxon>
        <taxon>Rhodospirillales</taxon>
        <taxon>Rhodovibrionaceae</taxon>
        <taxon>Rhodovibrio</taxon>
    </lineage>
</organism>
<proteinExistence type="predicted"/>
<dbReference type="Pfam" id="PF00512">
    <property type="entry name" value="HisKA"/>
    <property type="match status" value="1"/>
</dbReference>
<feature type="transmembrane region" description="Helical" evidence="13">
    <location>
        <begin position="133"/>
        <end position="156"/>
    </location>
</feature>
<evidence type="ECO:0000256" key="6">
    <source>
        <dbReference type="ARBA" id="ARBA00022679"/>
    </source>
</evidence>
<evidence type="ECO:0000256" key="10">
    <source>
        <dbReference type="ARBA" id="ARBA00023012"/>
    </source>
</evidence>
<evidence type="ECO:0000256" key="9">
    <source>
        <dbReference type="ARBA" id="ARBA00022989"/>
    </source>
</evidence>
<dbReference type="InterPro" id="IPR036890">
    <property type="entry name" value="HATPase_C_sf"/>
</dbReference>
<gene>
    <name evidence="16" type="ORF">CKO21_07630</name>
</gene>
<accession>A0A934QHK3</accession>
<comment type="catalytic activity">
    <reaction evidence="1">
        <text>ATP + protein L-histidine = ADP + protein N-phospho-L-histidine.</text>
        <dbReference type="EC" id="2.7.13.3"/>
    </reaction>
</comment>
<evidence type="ECO:0000256" key="13">
    <source>
        <dbReference type="SAM" id="Phobius"/>
    </source>
</evidence>
<evidence type="ECO:0000256" key="5">
    <source>
        <dbReference type="ARBA" id="ARBA00022553"/>
    </source>
</evidence>
<feature type="transmembrane region" description="Helical" evidence="13">
    <location>
        <begin position="38"/>
        <end position="63"/>
    </location>
</feature>
<sequence length="645" mass="67664">MTNLLPHHLALFQNLGLMAVVALAYSMGSRPIARTPPFVRGILIGLVFGGAGALAMMIAIPLAPGIIIDVRSVPLILAGAFGGPWAAIIAASVIAPVRILIGGTGVEPALLSLIGTTILSIGLWHVRQRMQHWQMLALGAAGVLSMVPIFLGLLVLGLDRGIMLFQSIGLELMLTHTIGCVGLGFLLLVEDQRRNIETQLVAARQAAEQANAAKSNFLAQISHELRTPMAAITGSLELLSSQNIPEGQRSLVTVTRRAANNMIELLNDLLDLSRVESGRITLDPQPVDLDALLGDTVSLFTGRAQSNVEVTCRRDPDVPAAVMADPKRLRQIVHNLMGNAVKFTERGFIEISVDLGPDTADGPNLIVQVRDTGPGIPADRQEAVFDVFEQAEAGTARRFGGSGLGLAISRKLARAMGGGITLASTYGVGSCFAVSLPLVAADPENVPAQPGDGTLKELVTEQPLAGRCILLAEDVDANRTILTGMLHALGAEVTPVADGQAAVDAVQAAGEQTFALVLMDMHMPVMDGMSAVRAIRALPGAPARTPIVALTADATPENQAGYESSGLDGFLTKPVDWSRLVSLAQALSPVRAPNTAAAPPTSEPVDPGPQLPVWNARFRTDLETTLGASRFAICCGPGLRAPKPV</sequence>
<dbReference type="SMART" id="SM00388">
    <property type="entry name" value="HisKA"/>
    <property type="match status" value="1"/>
</dbReference>
<evidence type="ECO:0000256" key="11">
    <source>
        <dbReference type="ARBA" id="ARBA00023136"/>
    </source>
</evidence>
<dbReference type="SUPFAM" id="SSF55874">
    <property type="entry name" value="ATPase domain of HSP90 chaperone/DNA topoisomerase II/histidine kinase"/>
    <property type="match status" value="1"/>
</dbReference>
<dbReference type="CDD" id="cd00082">
    <property type="entry name" value="HisKA"/>
    <property type="match status" value="1"/>
</dbReference>
<dbReference type="Pfam" id="PF02518">
    <property type="entry name" value="HATPase_c"/>
    <property type="match status" value="1"/>
</dbReference>
<keyword evidence="4" id="KW-1003">Cell membrane</keyword>
<name>A0A934QHK3_9PROT</name>
<dbReference type="Gene3D" id="3.30.565.10">
    <property type="entry name" value="Histidine kinase-like ATPase, C-terminal domain"/>
    <property type="match status" value="1"/>
</dbReference>
<keyword evidence="11 13" id="KW-0472">Membrane</keyword>
<dbReference type="PANTHER" id="PTHR43047">
    <property type="entry name" value="TWO-COMPONENT HISTIDINE PROTEIN KINASE"/>
    <property type="match status" value="1"/>
</dbReference>
<dbReference type="EMBL" id="NRRE01000020">
    <property type="protein sequence ID" value="MBK1697116.1"/>
    <property type="molecule type" value="Genomic_DNA"/>
</dbReference>
<keyword evidence="5 12" id="KW-0597">Phosphoprotein</keyword>
<comment type="subcellular location">
    <subcellularLocation>
        <location evidence="2">Cell membrane</location>
        <topology evidence="2">Multi-pass membrane protein</topology>
    </subcellularLocation>
</comment>
<dbReference type="FunFam" id="1.10.287.130:FF:000001">
    <property type="entry name" value="Two-component sensor histidine kinase"/>
    <property type="match status" value="1"/>
</dbReference>
<dbReference type="Proteomes" id="UP000778970">
    <property type="component" value="Unassembled WGS sequence"/>
</dbReference>
<dbReference type="CDD" id="cd16922">
    <property type="entry name" value="HATPase_EvgS-ArcB-TorS-like"/>
    <property type="match status" value="1"/>
</dbReference>
<dbReference type="InterPro" id="IPR011620">
    <property type="entry name" value="Sig_transdc_His_kinase_LytS_TM"/>
</dbReference>
<feature type="domain" description="Histidine kinase" evidence="14">
    <location>
        <begin position="220"/>
        <end position="440"/>
    </location>
</feature>
<evidence type="ECO:0000256" key="4">
    <source>
        <dbReference type="ARBA" id="ARBA00022475"/>
    </source>
</evidence>
<dbReference type="InterPro" id="IPR003594">
    <property type="entry name" value="HATPase_dom"/>
</dbReference>
<dbReference type="SMART" id="SM00387">
    <property type="entry name" value="HATPase_c"/>
    <property type="match status" value="1"/>
</dbReference>
<dbReference type="PRINTS" id="PR00344">
    <property type="entry name" value="BCTRLSENSOR"/>
</dbReference>
<evidence type="ECO:0000313" key="17">
    <source>
        <dbReference type="Proteomes" id="UP000778970"/>
    </source>
</evidence>
<feature type="transmembrane region" description="Helical" evidence="13">
    <location>
        <begin position="75"/>
        <end position="97"/>
    </location>
</feature>
<dbReference type="InterPro" id="IPR011006">
    <property type="entry name" value="CheY-like_superfamily"/>
</dbReference>
<dbReference type="InterPro" id="IPR001789">
    <property type="entry name" value="Sig_transdc_resp-reg_receiver"/>
</dbReference>
<dbReference type="InterPro" id="IPR036097">
    <property type="entry name" value="HisK_dim/P_sf"/>
</dbReference>
<evidence type="ECO:0000259" key="15">
    <source>
        <dbReference type="PROSITE" id="PS50110"/>
    </source>
</evidence>
<evidence type="ECO:0000313" key="16">
    <source>
        <dbReference type="EMBL" id="MBK1697116.1"/>
    </source>
</evidence>
<keyword evidence="7 13" id="KW-0812">Transmembrane</keyword>